<protein>
    <submittedName>
        <fullName evidence="1">Uncharacterized protein</fullName>
    </submittedName>
</protein>
<reference evidence="1" key="1">
    <citation type="submission" date="2018-03" db="EMBL/GenBank/DDBJ databases">
        <authorList>
            <person name="Guldener U."/>
        </authorList>
    </citation>
    <scope>NUCLEOTIDE SEQUENCE</scope>
</reference>
<comment type="caution">
    <text evidence="1">The sequence shown here is derived from an EMBL/GenBank/DDBJ whole genome shotgun (WGS) entry which is preliminary data.</text>
</comment>
<dbReference type="Proteomes" id="UP001187734">
    <property type="component" value="Unassembled WGS sequence"/>
</dbReference>
<dbReference type="AlphaFoldDB" id="A0AAE8SP81"/>
<accession>A0AAE8SP81</accession>
<proteinExistence type="predicted"/>
<name>A0AAE8SP81_9HYPO</name>
<evidence type="ECO:0000313" key="2">
    <source>
        <dbReference type="Proteomes" id="UP001187734"/>
    </source>
</evidence>
<organism evidence="1 2">
    <name type="scientific">Fusarium torulosum</name>
    <dbReference type="NCBI Taxonomy" id="33205"/>
    <lineage>
        <taxon>Eukaryota</taxon>
        <taxon>Fungi</taxon>
        <taxon>Dikarya</taxon>
        <taxon>Ascomycota</taxon>
        <taxon>Pezizomycotina</taxon>
        <taxon>Sordariomycetes</taxon>
        <taxon>Hypocreomycetidae</taxon>
        <taxon>Hypocreales</taxon>
        <taxon>Nectriaceae</taxon>
        <taxon>Fusarium</taxon>
    </lineage>
</organism>
<evidence type="ECO:0000313" key="1">
    <source>
        <dbReference type="EMBL" id="SPJ87968.1"/>
    </source>
</evidence>
<sequence length="108" mass="11994">MLNARYSYEYRAAYPRLTHGYQLYPPDVVILGLTHGNTKRSSGDFGQLPRLSTGLERQIVVIDNSDNRAVKGGTQPVPRRTLHRIAATASQPTNLQPTAYSYQLFSGA</sequence>
<dbReference type="EMBL" id="ONZP01000594">
    <property type="protein sequence ID" value="SPJ87968.1"/>
    <property type="molecule type" value="Genomic_DNA"/>
</dbReference>
<gene>
    <name evidence="1" type="ORF">FTOL_12437</name>
</gene>
<keyword evidence="2" id="KW-1185">Reference proteome</keyword>